<dbReference type="PANTHER" id="PTHR46648:SF1">
    <property type="entry name" value="ADENOSINE 5'-MONOPHOSPHORAMIDASE HNT1"/>
    <property type="match status" value="1"/>
</dbReference>
<dbReference type="InterPro" id="IPR036265">
    <property type="entry name" value="HIT-like_sf"/>
</dbReference>
<dbReference type="InterPro" id="IPR011146">
    <property type="entry name" value="HIT-like"/>
</dbReference>
<organism evidence="3 4">
    <name type="scientific">Actinokineospora soli</name>
    <dbReference type="NCBI Taxonomy" id="1048753"/>
    <lineage>
        <taxon>Bacteria</taxon>
        <taxon>Bacillati</taxon>
        <taxon>Actinomycetota</taxon>
        <taxon>Actinomycetes</taxon>
        <taxon>Pseudonocardiales</taxon>
        <taxon>Pseudonocardiaceae</taxon>
        <taxon>Actinokineospora</taxon>
    </lineage>
</organism>
<dbReference type="PROSITE" id="PS51084">
    <property type="entry name" value="HIT_2"/>
    <property type="match status" value="1"/>
</dbReference>
<evidence type="ECO:0000313" key="3">
    <source>
        <dbReference type="EMBL" id="MFC7617479.1"/>
    </source>
</evidence>
<evidence type="ECO:0000313" key="4">
    <source>
        <dbReference type="Proteomes" id="UP001596512"/>
    </source>
</evidence>
<reference evidence="4" key="1">
    <citation type="journal article" date="2019" name="Int. J. Syst. Evol. Microbiol.">
        <title>The Global Catalogue of Microorganisms (GCM) 10K type strain sequencing project: providing services to taxonomists for standard genome sequencing and annotation.</title>
        <authorList>
            <consortium name="The Broad Institute Genomics Platform"/>
            <consortium name="The Broad Institute Genome Sequencing Center for Infectious Disease"/>
            <person name="Wu L."/>
            <person name="Ma J."/>
        </authorList>
    </citation>
    <scope>NUCLEOTIDE SEQUENCE [LARGE SCALE GENOMIC DNA]</scope>
    <source>
        <strain evidence="4">JCM 17695</strain>
    </source>
</reference>
<dbReference type="Proteomes" id="UP001596512">
    <property type="component" value="Unassembled WGS sequence"/>
</dbReference>
<feature type="domain" description="HIT" evidence="2">
    <location>
        <begin position="10"/>
        <end position="115"/>
    </location>
</feature>
<dbReference type="Gene3D" id="3.30.428.10">
    <property type="entry name" value="HIT-like"/>
    <property type="match status" value="1"/>
</dbReference>
<proteinExistence type="predicted"/>
<dbReference type="PRINTS" id="PR00332">
    <property type="entry name" value="HISTRIAD"/>
</dbReference>
<dbReference type="InterPro" id="IPR001310">
    <property type="entry name" value="Histidine_triad_HIT"/>
</dbReference>
<accession>A0ABW2TVX0</accession>
<keyword evidence="3" id="KW-0808">Transferase</keyword>
<dbReference type="EMBL" id="JBHTEY010000004">
    <property type="protein sequence ID" value="MFC7617479.1"/>
    <property type="molecule type" value="Genomic_DNA"/>
</dbReference>
<comment type="caution">
    <text evidence="3">The sequence shown here is derived from an EMBL/GenBank/DDBJ whole genome shotgun (WGS) entry which is preliminary data.</text>
</comment>
<evidence type="ECO:0000259" key="2">
    <source>
        <dbReference type="PROSITE" id="PS51084"/>
    </source>
</evidence>
<sequence>MAKQVSEACTFCRIIGGDLAASVVHEDDRTIAFLDHRPLFRGHTLLVPKLHVVRMSDLPAERVADFFHRAQSLERAIEFATSSEGSLVLLNNVVSQSVPHMHLHVIPRKRKDGLRFWLGPRVKYDAEHPAEHYAERIRAALRAL</sequence>
<dbReference type="EC" id="2.1.1.-" evidence="3"/>
<evidence type="ECO:0000256" key="1">
    <source>
        <dbReference type="PROSITE-ProRule" id="PRU00464"/>
    </source>
</evidence>
<dbReference type="PANTHER" id="PTHR46648">
    <property type="entry name" value="HIT FAMILY PROTEIN 1"/>
    <property type="match status" value="1"/>
</dbReference>
<dbReference type="SUPFAM" id="SSF54197">
    <property type="entry name" value="HIT-like"/>
    <property type="match status" value="1"/>
</dbReference>
<dbReference type="GO" id="GO:0032259">
    <property type="term" value="P:methylation"/>
    <property type="evidence" value="ECO:0007669"/>
    <property type="project" value="UniProtKB-KW"/>
</dbReference>
<protein>
    <submittedName>
        <fullName evidence="3">HIT family protein</fullName>
        <ecNumber evidence="3">2.1.1.-</ecNumber>
    </submittedName>
</protein>
<name>A0ABW2TVX0_9PSEU</name>
<dbReference type="GO" id="GO:0008168">
    <property type="term" value="F:methyltransferase activity"/>
    <property type="evidence" value="ECO:0007669"/>
    <property type="project" value="UniProtKB-KW"/>
</dbReference>
<dbReference type="Pfam" id="PF01230">
    <property type="entry name" value="HIT"/>
    <property type="match status" value="1"/>
</dbReference>
<feature type="short sequence motif" description="Histidine triad motif" evidence="1">
    <location>
        <begin position="100"/>
        <end position="104"/>
    </location>
</feature>
<keyword evidence="4" id="KW-1185">Reference proteome</keyword>
<gene>
    <name evidence="3" type="ORF">ACFQV2_32720</name>
</gene>
<keyword evidence="3" id="KW-0489">Methyltransferase</keyword>